<dbReference type="Gene3D" id="2.60.40.1240">
    <property type="match status" value="1"/>
</dbReference>
<evidence type="ECO:0000256" key="2">
    <source>
        <dbReference type="SAM" id="MobiDB-lite"/>
    </source>
</evidence>
<feature type="compositionally biased region" description="Acidic residues" evidence="2">
    <location>
        <begin position="24"/>
        <end position="50"/>
    </location>
</feature>
<dbReference type="Proteomes" id="UP000031972">
    <property type="component" value="Unassembled WGS sequence"/>
</dbReference>
<reference evidence="4 5" key="1">
    <citation type="submission" date="2015-01" db="EMBL/GenBank/DDBJ databases">
        <title>Jeotgalibacillus campisalis genome sequencing.</title>
        <authorList>
            <person name="Goh K.M."/>
            <person name="Chan K.-G."/>
            <person name="Yaakop A.S."/>
            <person name="Ee R."/>
            <person name="Gan H.M."/>
            <person name="Chan C.S."/>
        </authorList>
    </citation>
    <scope>NUCLEOTIDE SEQUENCE [LARGE SCALE GENOMIC DNA]</scope>
    <source>
        <strain evidence="4 5">SF-57</strain>
    </source>
</reference>
<protein>
    <recommendedName>
        <fullName evidence="6">DUF4352 domain-containing protein</fullName>
    </recommendedName>
</protein>
<proteinExistence type="predicted"/>
<dbReference type="PROSITE" id="PS51257">
    <property type="entry name" value="PROKAR_LIPOPROTEIN"/>
    <property type="match status" value="1"/>
</dbReference>
<dbReference type="RefSeq" id="WP_041058550.1">
    <property type="nucleotide sequence ID" value="NZ_JXRR01000015.1"/>
</dbReference>
<evidence type="ECO:0000313" key="5">
    <source>
        <dbReference type="Proteomes" id="UP000031972"/>
    </source>
</evidence>
<dbReference type="AlphaFoldDB" id="A0A0C2VDU8"/>
<dbReference type="OrthoDB" id="2454508at2"/>
<sequence length="169" mass="18592">MKKFWLISAMTATLALAACSSEDTTNEAAEEENETAEEVMTEDPAEETEEPSLYVIGDEAEVNGAVMTVTQAQVVEEIDESQRVYEITLNVTNDSDEDISLTNENFTLLDWADEEKELHGEEVDLTVSSGESAEASFQYAASASTAFKFMGTIEDQEVEWRLPGITALD</sequence>
<evidence type="ECO:0008006" key="6">
    <source>
        <dbReference type="Google" id="ProtNLM"/>
    </source>
</evidence>
<accession>A0A0C2VDU8</accession>
<organism evidence="4 5">
    <name type="scientific">Jeotgalibacillus campisalis</name>
    <dbReference type="NCBI Taxonomy" id="220754"/>
    <lineage>
        <taxon>Bacteria</taxon>
        <taxon>Bacillati</taxon>
        <taxon>Bacillota</taxon>
        <taxon>Bacilli</taxon>
        <taxon>Bacillales</taxon>
        <taxon>Caryophanaceae</taxon>
        <taxon>Jeotgalibacillus</taxon>
    </lineage>
</organism>
<dbReference type="PATRIC" id="fig|220754.4.peg.2430"/>
<keyword evidence="1 3" id="KW-0732">Signal</keyword>
<keyword evidence="5" id="KW-1185">Reference proteome</keyword>
<name>A0A0C2VDU8_9BACL</name>
<feature type="region of interest" description="Disordered" evidence="2">
    <location>
        <begin position="19"/>
        <end position="50"/>
    </location>
</feature>
<feature type="signal peptide" evidence="3">
    <location>
        <begin position="1"/>
        <end position="17"/>
    </location>
</feature>
<evidence type="ECO:0000256" key="1">
    <source>
        <dbReference type="ARBA" id="ARBA00022729"/>
    </source>
</evidence>
<evidence type="ECO:0000256" key="3">
    <source>
        <dbReference type="SAM" id="SignalP"/>
    </source>
</evidence>
<gene>
    <name evidence="4" type="ORF">KR50_24140</name>
</gene>
<feature type="chain" id="PRO_5039451186" description="DUF4352 domain-containing protein" evidence="3">
    <location>
        <begin position="18"/>
        <end position="169"/>
    </location>
</feature>
<evidence type="ECO:0000313" key="4">
    <source>
        <dbReference type="EMBL" id="KIL47092.1"/>
    </source>
</evidence>
<comment type="caution">
    <text evidence="4">The sequence shown here is derived from an EMBL/GenBank/DDBJ whole genome shotgun (WGS) entry which is preliminary data.</text>
</comment>
<dbReference type="InterPro" id="IPR029050">
    <property type="entry name" value="Immunoprotect_excell_Ig-like"/>
</dbReference>
<dbReference type="EMBL" id="JXRR01000015">
    <property type="protein sequence ID" value="KIL47092.1"/>
    <property type="molecule type" value="Genomic_DNA"/>
</dbReference>